<dbReference type="KEGG" id="mcd:MCRO_0384"/>
<keyword evidence="1" id="KW-0812">Transmembrane</keyword>
<organism evidence="2 3">
    <name type="scientific">Mycoplasma crocodyli (strain ATCC 51981 / MP145)</name>
    <dbReference type="NCBI Taxonomy" id="512564"/>
    <lineage>
        <taxon>Bacteria</taxon>
        <taxon>Bacillati</taxon>
        <taxon>Mycoplasmatota</taxon>
        <taxon>Mollicutes</taxon>
        <taxon>Mycoplasmataceae</taxon>
        <taxon>Mycoplasma</taxon>
    </lineage>
</organism>
<dbReference type="OrthoDB" id="10000086at2"/>
<keyword evidence="1" id="KW-0472">Membrane</keyword>
<dbReference type="Proteomes" id="UP000001845">
    <property type="component" value="Chromosome"/>
</dbReference>
<evidence type="ECO:0000313" key="2">
    <source>
        <dbReference type="EMBL" id="ADE19927.1"/>
    </source>
</evidence>
<dbReference type="AlphaFoldDB" id="D5E5H6"/>
<feature type="transmembrane region" description="Helical" evidence="1">
    <location>
        <begin position="68"/>
        <end position="88"/>
    </location>
</feature>
<protein>
    <submittedName>
        <fullName evidence="2">Uncharacterized protein</fullName>
    </submittedName>
</protein>
<reference evidence="3" key="1">
    <citation type="submission" date="2010-03" db="EMBL/GenBank/DDBJ databases">
        <title>The complete genome of Mycoplasma crocodyli MP145.</title>
        <authorList>
            <person name="Glass J.I."/>
            <person name="Durkin A.S."/>
            <person name="Hostetler J."/>
            <person name="Jackson J."/>
            <person name="Johnson J."/>
            <person name="May M.A."/>
            <person name="Paralanov V."/>
            <person name="Radune D."/>
            <person name="Szczypinski B."/>
            <person name="Brown D.R."/>
        </authorList>
    </citation>
    <scope>NUCLEOTIDE SEQUENCE [LARGE SCALE GENOMIC DNA]</scope>
    <source>
        <strain evidence="3">ATCC 51981 / MP145</strain>
    </source>
</reference>
<reference evidence="2 3" key="3">
    <citation type="journal article" date="2011" name="J. Bacteriol.">
        <title>Genome sequences of Mycoplasma alligatoris A21JP2T and Mycoplasma crocodyli MP145T.</title>
        <authorList>
            <person name="Brown D.R."/>
            <person name="Farmerie W.G."/>
            <person name="May M."/>
            <person name="Benders G.A."/>
            <person name="Durkin A.S."/>
            <person name="Hlavinka K."/>
            <person name="Hostetler J."/>
            <person name="Jackson J."/>
            <person name="Johnson J."/>
            <person name="Miller R.H."/>
            <person name="Paralanov V."/>
            <person name="Radune D."/>
            <person name="Szczypinski B."/>
            <person name="Glass J.I."/>
        </authorList>
    </citation>
    <scope>NUCLEOTIDE SEQUENCE [LARGE SCALE GENOMIC DNA]</scope>
    <source>
        <strain evidence="3">ATCC 51981 / MP145</strain>
    </source>
</reference>
<keyword evidence="3" id="KW-1185">Reference proteome</keyword>
<proteinExistence type="predicted"/>
<keyword evidence="1" id="KW-1133">Transmembrane helix</keyword>
<reference key="2">
    <citation type="submission" date="2010-03" db="EMBL/GenBank/DDBJ databases">
        <authorList>
            <person name="Ma Z."/>
            <person name="Wang X."/>
            <person name="Liu H."/>
        </authorList>
    </citation>
    <scope>NUCLEOTIDE SEQUENCE</scope>
    <source>
        <strain>MP145</strain>
    </source>
</reference>
<evidence type="ECO:0000256" key="1">
    <source>
        <dbReference type="SAM" id="Phobius"/>
    </source>
</evidence>
<dbReference type="RefSeq" id="WP_013054703.1">
    <property type="nucleotide sequence ID" value="NC_014014.1"/>
</dbReference>
<accession>D5E5H6</accession>
<gene>
    <name evidence="2" type="ordered locus">MCRO_0384</name>
</gene>
<name>D5E5H6_MYCCM</name>
<dbReference type="HOGENOM" id="CLU_2410048_0_0_14"/>
<dbReference type="EMBL" id="CP001991">
    <property type="protein sequence ID" value="ADE19927.1"/>
    <property type="molecule type" value="Genomic_DNA"/>
</dbReference>
<dbReference type="eggNOG" id="ENOG5030NT0">
    <property type="taxonomic scope" value="Bacteria"/>
</dbReference>
<sequence>MNNENQIKDNKLIIERREELKVLHDKCLSGLYDHKIDPSLIKYNKKGEQKLLNINTVKLTKKDIVLKIMYIILTILIIATILTLAYVFKPGV</sequence>
<evidence type="ECO:0000313" key="3">
    <source>
        <dbReference type="Proteomes" id="UP000001845"/>
    </source>
</evidence>
<dbReference type="STRING" id="512564.MCRO_0384"/>